<sequence>MFESFREIYKFRDVIYNFVSQELKVKYKGSFLGFFWSLLNPLLTMTVTSIVFASIMKFQLKDFIVFVFSAMLPWGFIAASIDGAANSIISAEGYIKKVYLPKMVFPISNVLSNFINTMFSMISLIIILLFIGYDPKVTVFFLPISFLIIILMSFGFSLILSTLTVFFRDMRYIIGVVLSTLFYLTAIIYPIEAVPKPYSYLIKFNPFYHFIMLFRDPLYYGKMPSLSNVLICLIITFAVLFLGIVIFRKNEKKFVYKL</sequence>
<comment type="subcellular location">
    <subcellularLocation>
        <location evidence="1">Cell inner membrane</location>
        <topology evidence="1">Multi-pass membrane protein</topology>
    </subcellularLocation>
    <subcellularLocation>
        <location evidence="9">Cell membrane</location>
        <topology evidence="9">Multi-pass membrane protein</topology>
    </subcellularLocation>
</comment>
<dbReference type="Pfam" id="PF01061">
    <property type="entry name" value="ABC2_membrane"/>
    <property type="match status" value="1"/>
</dbReference>
<evidence type="ECO:0000256" key="6">
    <source>
        <dbReference type="ARBA" id="ARBA00022692"/>
    </source>
</evidence>
<evidence type="ECO:0000256" key="9">
    <source>
        <dbReference type="RuleBase" id="RU361157"/>
    </source>
</evidence>
<dbReference type="PANTHER" id="PTHR30413:SF8">
    <property type="entry name" value="TRANSPORT PERMEASE PROTEIN"/>
    <property type="match status" value="1"/>
</dbReference>
<feature type="domain" description="ABC transmembrane type-2" evidence="10">
    <location>
        <begin position="32"/>
        <end position="250"/>
    </location>
</feature>
<evidence type="ECO:0000256" key="2">
    <source>
        <dbReference type="ARBA" id="ARBA00007783"/>
    </source>
</evidence>
<feature type="transmembrane region" description="Helical" evidence="9">
    <location>
        <begin position="172"/>
        <end position="191"/>
    </location>
</feature>
<evidence type="ECO:0000313" key="11">
    <source>
        <dbReference type="EMBL" id="MDR6552202.1"/>
    </source>
</evidence>
<dbReference type="RefSeq" id="WP_310499750.1">
    <property type="nucleotide sequence ID" value="NZ_JAVDSB010000005.1"/>
</dbReference>
<keyword evidence="8 9" id="KW-0472">Membrane</keyword>
<feature type="transmembrane region" description="Helical" evidence="9">
    <location>
        <begin position="139"/>
        <end position="160"/>
    </location>
</feature>
<feature type="transmembrane region" description="Helical" evidence="9">
    <location>
        <begin position="226"/>
        <end position="247"/>
    </location>
</feature>
<gene>
    <name evidence="11" type="ORF">J2736_003404</name>
</gene>
<dbReference type="PANTHER" id="PTHR30413">
    <property type="entry name" value="INNER MEMBRANE TRANSPORT PERMEASE"/>
    <property type="match status" value="1"/>
</dbReference>
<organism evidence="11 12">
    <name type="scientific">Paenibacillus qinlingensis</name>
    <dbReference type="NCBI Taxonomy" id="1837343"/>
    <lineage>
        <taxon>Bacteria</taxon>
        <taxon>Bacillati</taxon>
        <taxon>Bacillota</taxon>
        <taxon>Bacilli</taxon>
        <taxon>Bacillales</taxon>
        <taxon>Paenibacillaceae</taxon>
        <taxon>Paenibacillus</taxon>
    </lineage>
</organism>
<keyword evidence="6 9" id="KW-0812">Transmembrane</keyword>
<evidence type="ECO:0000256" key="8">
    <source>
        <dbReference type="ARBA" id="ARBA00023136"/>
    </source>
</evidence>
<keyword evidence="7 9" id="KW-1133">Transmembrane helix</keyword>
<keyword evidence="4 9" id="KW-1003">Cell membrane</keyword>
<evidence type="ECO:0000256" key="4">
    <source>
        <dbReference type="ARBA" id="ARBA00022475"/>
    </source>
</evidence>
<name>A0ABU1NZD5_9BACL</name>
<dbReference type="Proteomes" id="UP001267290">
    <property type="component" value="Unassembled WGS sequence"/>
</dbReference>
<dbReference type="PRINTS" id="PR00164">
    <property type="entry name" value="ABC2TRNSPORT"/>
</dbReference>
<comment type="similarity">
    <text evidence="2 9">Belongs to the ABC-2 integral membrane protein family.</text>
</comment>
<comment type="caution">
    <text evidence="11">The sequence shown here is derived from an EMBL/GenBank/DDBJ whole genome shotgun (WGS) entry which is preliminary data.</text>
</comment>
<evidence type="ECO:0000313" key="12">
    <source>
        <dbReference type="Proteomes" id="UP001267290"/>
    </source>
</evidence>
<dbReference type="EMBL" id="JAVDSB010000005">
    <property type="protein sequence ID" value="MDR6552202.1"/>
    <property type="molecule type" value="Genomic_DNA"/>
</dbReference>
<keyword evidence="3 9" id="KW-0813">Transport</keyword>
<keyword evidence="5" id="KW-0997">Cell inner membrane</keyword>
<evidence type="ECO:0000256" key="7">
    <source>
        <dbReference type="ARBA" id="ARBA00022989"/>
    </source>
</evidence>
<accession>A0ABU1NZD5</accession>
<feature type="transmembrane region" description="Helical" evidence="9">
    <location>
        <begin position="110"/>
        <end position="133"/>
    </location>
</feature>
<protein>
    <recommendedName>
        <fullName evidence="9">Transport permease protein</fullName>
    </recommendedName>
</protein>
<dbReference type="InterPro" id="IPR000412">
    <property type="entry name" value="ABC_2_transport"/>
</dbReference>
<keyword evidence="12" id="KW-1185">Reference proteome</keyword>
<dbReference type="InterPro" id="IPR047817">
    <property type="entry name" value="ABC2_TM_bact-type"/>
</dbReference>
<evidence type="ECO:0000256" key="3">
    <source>
        <dbReference type="ARBA" id="ARBA00022448"/>
    </source>
</evidence>
<feature type="transmembrane region" description="Helical" evidence="9">
    <location>
        <begin position="31"/>
        <end position="57"/>
    </location>
</feature>
<reference evidence="11 12" key="1">
    <citation type="submission" date="2023-07" db="EMBL/GenBank/DDBJ databases">
        <title>Sorghum-associated microbial communities from plants grown in Nebraska, USA.</title>
        <authorList>
            <person name="Schachtman D."/>
        </authorList>
    </citation>
    <scope>NUCLEOTIDE SEQUENCE [LARGE SCALE GENOMIC DNA]</scope>
    <source>
        <strain evidence="11 12">CC258</strain>
    </source>
</reference>
<feature type="transmembrane region" description="Helical" evidence="9">
    <location>
        <begin position="63"/>
        <end position="89"/>
    </location>
</feature>
<evidence type="ECO:0000256" key="1">
    <source>
        <dbReference type="ARBA" id="ARBA00004429"/>
    </source>
</evidence>
<evidence type="ECO:0000256" key="5">
    <source>
        <dbReference type="ARBA" id="ARBA00022519"/>
    </source>
</evidence>
<evidence type="ECO:0000259" key="10">
    <source>
        <dbReference type="PROSITE" id="PS51012"/>
    </source>
</evidence>
<dbReference type="InterPro" id="IPR013525">
    <property type="entry name" value="ABC2_TM"/>
</dbReference>
<proteinExistence type="inferred from homology"/>
<dbReference type="PROSITE" id="PS51012">
    <property type="entry name" value="ABC_TM2"/>
    <property type="match status" value="1"/>
</dbReference>